<keyword evidence="4" id="KW-1185">Reference proteome</keyword>
<protein>
    <recommendedName>
        <fullName evidence="5">Late embryogenesis abundant protein LEA-2 subgroup domain-containing protein</fullName>
    </recommendedName>
</protein>
<organism evidence="3 4">
    <name type="scientific">Tenacibaculum singaporense</name>
    <dbReference type="NCBI Taxonomy" id="2358479"/>
    <lineage>
        <taxon>Bacteria</taxon>
        <taxon>Pseudomonadati</taxon>
        <taxon>Bacteroidota</taxon>
        <taxon>Flavobacteriia</taxon>
        <taxon>Flavobacteriales</taxon>
        <taxon>Flavobacteriaceae</taxon>
        <taxon>Tenacibaculum</taxon>
    </lineage>
</organism>
<evidence type="ECO:0000313" key="2">
    <source>
        <dbReference type="EMBL" id="AZJ34404.1"/>
    </source>
</evidence>
<evidence type="ECO:0000313" key="3">
    <source>
        <dbReference type="EMBL" id="AZJ36652.1"/>
    </source>
</evidence>
<gene>
    <name evidence="2" type="ORF">D6T69_02210</name>
    <name evidence="3" type="ORF">D6T69_14365</name>
</gene>
<dbReference type="AlphaFoldDB" id="A0A3Q8RPV8"/>
<evidence type="ECO:0008006" key="5">
    <source>
        <dbReference type="Google" id="ProtNLM"/>
    </source>
</evidence>
<accession>A0A3Q8RPV8</accession>
<sequence length="160" mass="18219">MNTRKLWVVGAGIGLITLTAFISQKKAQLTRIIEQLQFRVSGIRNVQLSWQYIALELDIQLRNPTKEHLNINTGFISAKELRVYEKKTGKQLAFTKLNTHKISIPSGGMYQLPPTHITLPVLTVGQLVFEELQKKQQDFIKALRFELDVASLGNTRTVQF</sequence>
<evidence type="ECO:0000256" key="1">
    <source>
        <dbReference type="SAM" id="Phobius"/>
    </source>
</evidence>
<dbReference type="EMBL" id="CP032548">
    <property type="protein sequence ID" value="AZJ36652.1"/>
    <property type="molecule type" value="Genomic_DNA"/>
</dbReference>
<dbReference type="RefSeq" id="WP_125066248.1">
    <property type="nucleotide sequence ID" value="NZ_CP032548.1"/>
</dbReference>
<keyword evidence="1" id="KW-0472">Membrane</keyword>
<keyword evidence="1" id="KW-1133">Transmembrane helix</keyword>
<reference evidence="3 4" key="1">
    <citation type="submission" date="2018-09" db="EMBL/GenBank/DDBJ databases">
        <title>Insights into the microbiota of Asian seabass (Lates calcarifer) with tenacibaculosis symptoms and description of sp. nov. Tenacibaculum singaporense.</title>
        <authorList>
            <person name="Miyake S."/>
            <person name="Soh M."/>
            <person name="Azman M.N."/>
            <person name="Ngoh S.Y."/>
            <person name="Orban L."/>
        </authorList>
    </citation>
    <scope>NUCLEOTIDE SEQUENCE [LARGE SCALE GENOMIC DNA]</scope>
    <source>
        <strain evidence="3 4">DSM 106434</strain>
    </source>
</reference>
<dbReference type="KEGG" id="tsig:D6T69_14365"/>
<dbReference type="Proteomes" id="UP000274593">
    <property type="component" value="Chromosome"/>
</dbReference>
<name>A0A3Q8RPV8_9FLAO</name>
<proteinExistence type="predicted"/>
<feature type="transmembrane region" description="Helical" evidence="1">
    <location>
        <begin position="6"/>
        <end position="23"/>
    </location>
</feature>
<keyword evidence="1" id="KW-0812">Transmembrane</keyword>
<dbReference type="EMBL" id="CP032548">
    <property type="protein sequence ID" value="AZJ34404.1"/>
    <property type="molecule type" value="Genomic_DNA"/>
</dbReference>
<dbReference type="KEGG" id="tsig:D6T69_02210"/>
<evidence type="ECO:0000313" key="4">
    <source>
        <dbReference type="Proteomes" id="UP000274593"/>
    </source>
</evidence>